<evidence type="ECO:0000256" key="4">
    <source>
        <dbReference type="ARBA" id="ARBA00022448"/>
    </source>
</evidence>
<dbReference type="GO" id="GO:0060271">
    <property type="term" value="P:cilium assembly"/>
    <property type="evidence" value="ECO:0007669"/>
    <property type="project" value="TreeGrafter"/>
</dbReference>
<dbReference type="GO" id="GO:0051959">
    <property type="term" value="F:dynein light intermediate chain binding"/>
    <property type="evidence" value="ECO:0007669"/>
    <property type="project" value="TreeGrafter"/>
</dbReference>
<dbReference type="Proteomes" id="UP000693946">
    <property type="component" value="Linkage Group LG8"/>
</dbReference>
<dbReference type="Pfam" id="PF09744">
    <property type="entry name" value="RH1"/>
    <property type="match status" value="1"/>
</dbReference>
<reference evidence="15 16" key="1">
    <citation type="journal article" date="2021" name="Sci. Rep.">
        <title>Chromosome anchoring in Senegalese sole (Solea senegalensis) reveals sex-associated markers and genome rearrangements in flatfish.</title>
        <authorList>
            <person name="Guerrero-Cozar I."/>
            <person name="Gomez-Garrido J."/>
            <person name="Berbel C."/>
            <person name="Martinez-Blanch J.F."/>
            <person name="Alioto T."/>
            <person name="Claros M.G."/>
            <person name="Gagnaire P.A."/>
            <person name="Manchado M."/>
        </authorList>
    </citation>
    <scope>NUCLEOTIDE SEQUENCE [LARGE SCALE GENOMIC DNA]</scope>
    <source>
        <strain evidence="15">Sse05_10M</strain>
    </source>
</reference>
<evidence type="ECO:0000256" key="8">
    <source>
        <dbReference type="ARBA" id="ARBA00023069"/>
    </source>
</evidence>
<dbReference type="CDD" id="cd14445">
    <property type="entry name" value="RILP-like"/>
    <property type="match status" value="1"/>
</dbReference>
<dbReference type="PROSITE" id="PS51777">
    <property type="entry name" value="RH2"/>
    <property type="match status" value="1"/>
</dbReference>
<evidence type="ECO:0000256" key="12">
    <source>
        <dbReference type="SAM" id="MobiDB-lite"/>
    </source>
</evidence>
<dbReference type="GO" id="GO:0005829">
    <property type="term" value="C:cytosol"/>
    <property type="evidence" value="ECO:0007669"/>
    <property type="project" value="UniProtKB-SubCell"/>
</dbReference>
<evidence type="ECO:0000256" key="2">
    <source>
        <dbReference type="ARBA" id="ARBA00004300"/>
    </source>
</evidence>
<evidence type="ECO:0000256" key="9">
    <source>
        <dbReference type="ARBA" id="ARBA00023212"/>
    </source>
</evidence>
<dbReference type="GO" id="GO:0015031">
    <property type="term" value="P:protein transport"/>
    <property type="evidence" value="ECO:0007669"/>
    <property type="project" value="UniProtKB-KW"/>
</dbReference>
<evidence type="ECO:0000256" key="10">
    <source>
        <dbReference type="ARBA" id="ARBA00023273"/>
    </source>
</evidence>
<evidence type="ECO:0000256" key="5">
    <source>
        <dbReference type="ARBA" id="ARBA00022490"/>
    </source>
</evidence>
<dbReference type="FunFam" id="1.20.58.1770:FF:000003">
    <property type="entry name" value="RILP-like protein 2 isoform X1"/>
    <property type="match status" value="1"/>
</dbReference>
<dbReference type="PANTHER" id="PTHR21502">
    <property type="entry name" value="ZINC FINGER PROTEIN DZIP1"/>
    <property type="match status" value="1"/>
</dbReference>
<feature type="compositionally biased region" description="Basic and acidic residues" evidence="12">
    <location>
        <begin position="100"/>
        <end position="118"/>
    </location>
</feature>
<proteinExistence type="predicted"/>
<evidence type="ECO:0000256" key="1">
    <source>
        <dbReference type="ARBA" id="ARBA00004138"/>
    </source>
</evidence>
<dbReference type="InterPro" id="IPR034743">
    <property type="entry name" value="RH1"/>
</dbReference>
<organism evidence="15 16">
    <name type="scientific">Solea senegalensis</name>
    <name type="common">Senegalese sole</name>
    <dbReference type="NCBI Taxonomy" id="28829"/>
    <lineage>
        <taxon>Eukaryota</taxon>
        <taxon>Metazoa</taxon>
        <taxon>Chordata</taxon>
        <taxon>Craniata</taxon>
        <taxon>Vertebrata</taxon>
        <taxon>Euteleostomi</taxon>
        <taxon>Actinopterygii</taxon>
        <taxon>Neopterygii</taxon>
        <taxon>Teleostei</taxon>
        <taxon>Neoteleostei</taxon>
        <taxon>Acanthomorphata</taxon>
        <taxon>Carangaria</taxon>
        <taxon>Pleuronectiformes</taxon>
        <taxon>Pleuronectoidei</taxon>
        <taxon>Soleidae</taxon>
        <taxon>Solea</taxon>
    </lineage>
</organism>
<keyword evidence="4" id="KW-0813">Transport</keyword>
<feature type="region of interest" description="Disordered" evidence="12">
    <location>
        <begin position="94"/>
        <end position="118"/>
    </location>
</feature>
<dbReference type="GO" id="GO:0005813">
    <property type="term" value="C:centrosome"/>
    <property type="evidence" value="ECO:0007669"/>
    <property type="project" value="UniProtKB-SubCell"/>
</dbReference>
<dbReference type="GO" id="GO:0031267">
    <property type="term" value="F:small GTPase binding"/>
    <property type="evidence" value="ECO:0007669"/>
    <property type="project" value="TreeGrafter"/>
</dbReference>
<keyword evidence="6" id="KW-0653">Protein transport</keyword>
<feature type="region of interest" description="Disordered" evidence="12">
    <location>
        <begin position="413"/>
        <end position="433"/>
    </location>
</feature>
<keyword evidence="10" id="KW-0966">Cell projection</keyword>
<name>A0AAV6PZ34_SOLSE</name>
<dbReference type="PROSITE" id="PS51776">
    <property type="entry name" value="RH1"/>
    <property type="match status" value="1"/>
</dbReference>
<dbReference type="AlphaFoldDB" id="A0AAV6PZ34"/>
<evidence type="ECO:0000256" key="6">
    <source>
        <dbReference type="ARBA" id="ARBA00022927"/>
    </source>
</evidence>
<dbReference type="Pfam" id="PF11461">
    <property type="entry name" value="RILP"/>
    <property type="match status" value="1"/>
</dbReference>
<keyword evidence="9" id="KW-0206">Cytoskeleton</keyword>
<dbReference type="InterPro" id="IPR034744">
    <property type="entry name" value="RH2"/>
</dbReference>
<dbReference type="GO" id="GO:0046983">
    <property type="term" value="F:protein dimerization activity"/>
    <property type="evidence" value="ECO:0007669"/>
    <property type="project" value="InterPro"/>
</dbReference>
<dbReference type="GO" id="GO:0036064">
    <property type="term" value="C:ciliary basal body"/>
    <property type="evidence" value="ECO:0007669"/>
    <property type="project" value="TreeGrafter"/>
</dbReference>
<dbReference type="InterPro" id="IPR021563">
    <property type="entry name" value="RILP_dimer"/>
</dbReference>
<evidence type="ECO:0000256" key="11">
    <source>
        <dbReference type="ARBA" id="ARBA00040819"/>
    </source>
</evidence>
<evidence type="ECO:0000256" key="7">
    <source>
        <dbReference type="ARBA" id="ARBA00023054"/>
    </source>
</evidence>
<evidence type="ECO:0000313" key="15">
    <source>
        <dbReference type="EMBL" id="KAG7478904.1"/>
    </source>
</evidence>
<dbReference type="InterPro" id="IPR051241">
    <property type="entry name" value="DZIP_RILPL"/>
</dbReference>
<keyword evidence="16" id="KW-1185">Reference proteome</keyword>
<accession>A0AAV6PZ34</accession>
<keyword evidence="8" id="KW-0969">Cilium</keyword>
<feature type="region of interest" description="Disordered" evidence="12">
    <location>
        <begin position="143"/>
        <end position="163"/>
    </location>
</feature>
<evidence type="ECO:0000259" key="13">
    <source>
        <dbReference type="PROSITE" id="PS51776"/>
    </source>
</evidence>
<feature type="domain" description="RH2" evidence="14">
    <location>
        <begin position="283"/>
        <end position="359"/>
    </location>
</feature>
<protein>
    <recommendedName>
        <fullName evidence="11">RILP-like protein 2</fullName>
    </recommendedName>
</protein>
<evidence type="ECO:0000256" key="3">
    <source>
        <dbReference type="ARBA" id="ARBA00004514"/>
    </source>
</evidence>
<feature type="compositionally biased region" description="Basic and acidic residues" evidence="12">
    <location>
        <begin position="269"/>
        <end position="284"/>
    </location>
</feature>
<gene>
    <name evidence="15" type="ORF">JOB18_012234</name>
</gene>
<evidence type="ECO:0000313" key="16">
    <source>
        <dbReference type="Proteomes" id="UP000693946"/>
    </source>
</evidence>
<feature type="region of interest" description="Disordered" evidence="12">
    <location>
        <begin position="360"/>
        <end position="379"/>
    </location>
</feature>
<dbReference type="PANTHER" id="PTHR21502:SF7">
    <property type="entry name" value="RAB-INTERACTING LYSOSOMAL PROTEIN"/>
    <property type="match status" value="1"/>
</dbReference>
<comment type="subcellular location">
    <subcellularLocation>
        <location evidence="1">Cell projection</location>
        <location evidence="1">Cilium</location>
    </subcellularLocation>
    <subcellularLocation>
        <location evidence="2">Cytoplasm</location>
        <location evidence="2">Cytoskeleton</location>
        <location evidence="2">Microtubule organizing center</location>
        <location evidence="2">Centrosome</location>
    </subcellularLocation>
    <subcellularLocation>
        <location evidence="3">Cytoplasm</location>
        <location evidence="3">Cytosol</location>
    </subcellularLocation>
</comment>
<feature type="compositionally biased region" description="Acidic residues" evidence="12">
    <location>
        <begin position="422"/>
        <end position="433"/>
    </location>
</feature>
<feature type="region of interest" description="Disordered" evidence="12">
    <location>
        <begin position="249"/>
        <end position="284"/>
    </location>
</feature>
<keyword evidence="5" id="KW-0963">Cytoplasm</keyword>
<dbReference type="EMBL" id="JAGKHQ010000020">
    <property type="protein sequence ID" value="KAG7478904.1"/>
    <property type="molecule type" value="Genomic_DNA"/>
</dbReference>
<keyword evidence="7" id="KW-0175">Coiled coil</keyword>
<sequence>MEAPAAGEECRHTESCFDRTCSALTLDDVYEIAKVIGAEVEKLIDGYGKESVLGLVPRIVKVLELLESFVSRNHTHNLREEELLKTFEAIQVQQQKKRGGKEGEDQNSDRNQTRQELQQKEEQWRRRCEELQIQVQQLQEDKEELHSRLKGSHAQGDRDQRQEREVMLKLKQVVDKQRDELRAKVQEITTISKEVEALQEQLDRFMKMNAELRHKQNVLQAQLTSVVERKADMEADLKEKTKDIENLQAQLDRSRSSSSPSSPSQTAHESTRKSPGDQKESDQPCFTKKEVRDIIFERNELKTNLFLVQEELNYYQREILNEERCPGFLLEAVRSAIRKRRKLIKAKMLGISVHECSSSDEEDRSSLYGQTEVDGPQVDITDKPAESRIQHLFGFLTRSGSFRSPAHMTNSASTWEIIGDSEATDETEQQPSP</sequence>
<comment type="caution">
    <text evidence="15">The sequence shown here is derived from an EMBL/GenBank/DDBJ whole genome shotgun (WGS) entry which is preliminary data.</text>
</comment>
<evidence type="ECO:0000259" key="14">
    <source>
        <dbReference type="PROSITE" id="PS51777"/>
    </source>
</evidence>
<feature type="domain" description="RH1" evidence="13">
    <location>
        <begin position="12"/>
        <end position="100"/>
    </location>
</feature>